<dbReference type="PATRIC" id="fig|394096.3.peg.7394"/>
<evidence type="ECO:0000256" key="1">
    <source>
        <dbReference type="SAM" id="MobiDB-lite"/>
    </source>
</evidence>
<evidence type="ECO:0008006" key="5">
    <source>
        <dbReference type="Google" id="ProtNLM"/>
    </source>
</evidence>
<comment type="caution">
    <text evidence="3">The sequence shown here is derived from an EMBL/GenBank/DDBJ whole genome shotgun (WGS) entry which is preliminary data.</text>
</comment>
<feature type="transmembrane region" description="Helical" evidence="2">
    <location>
        <begin position="22"/>
        <end position="50"/>
    </location>
</feature>
<evidence type="ECO:0000313" key="3">
    <source>
        <dbReference type="EMBL" id="KFE63010.1"/>
    </source>
</evidence>
<feature type="compositionally biased region" description="Acidic residues" evidence="1">
    <location>
        <begin position="175"/>
        <end position="185"/>
    </location>
</feature>
<evidence type="ECO:0000313" key="4">
    <source>
        <dbReference type="Proteomes" id="UP000028725"/>
    </source>
</evidence>
<proteinExistence type="predicted"/>
<protein>
    <recommendedName>
        <fullName evidence="5">Cytochrome oxidase complex assembly protein 1</fullName>
    </recommendedName>
</protein>
<dbReference type="Pfam" id="PF08695">
    <property type="entry name" value="Coa1"/>
    <property type="match status" value="1"/>
</dbReference>
<name>A0A085W5P7_9BACT</name>
<keyword evidence="4" id="KW-1185">Reference proteome</keyword>
<dbReference type="EMBL" id="JMCB01000019">
    <property type="protein sequence ID" value="KFE63010.1"/>
    <property type="molecule type" value="Genomic_DNA"/>
</dbReference>
<dbReference type="InterPro" id="IPR014807">
    <property type="entry name" value="Coa1"/>
</dbReference>
<evidence type="ECO:0000256" key="2">
    <source>
        <dbReference type="SAM" id="Phobius"/>
    </source>
</evidence>
<dbReference type="Proteomes" id="UP000028725">
    <property type="component" value="Unassembled WGS sequence"/>
</dbReference>
<reference evidence="3" key="1">
    <citation type="submission" date="2014-04" db="EMBL/GenBank/DDBJ databases">
        <title>Genome assembly of Hyalangium minutum DSM 14724.</title>
        <authorList>
            <person name="Sharma G."/>
            <person name="Subramanian S."/>
        </authorList>
    </citation>
    <scope>NUCLEOTIDE SEQUENCE [LARGE SCALE GENOMIC DNA]</scope>
    <source>
        <strain evidence="3">DSM 14724</strain>
    </source>
</reference>
<keyword evidence="2" id="KW-0812">Transmembrane</keyword>
<keyword evidence="2" id="KW-0472">Membrane</keyword>
<organism evidence="3 4">
    <name type="scientific">Hyalangium minutum</name>
    <dbReference type="NCBI Taxonomy" id="394096"/>
    <lineage>
        <taxon>Bacteria</taxon>
        <taxon>Pseudomonadati</taxon>
        <taxon>Myxococcota</taxon>
        <taxon>Myxococcia</taxon>
        <taxon>Myxococcales</taxon>
        <taxon>Cystobacterineae</taxon>
        <taxon>Archangiaceae</taxon>
        <taxon>Hyalangium</taxon>
    </lineage>
</organism>
<feature type="compositionally biased region" description="Pro residues" evidence="1">
    <location>
        <begin position="154"/>
        <end position="172"/>
    </location>
</feature>
<keyword evidence="2" id="KW-1133">Transmembrane helix</keyword>
<sequence>METSPEGNMAPQRSWWSRNWKWAVPVGCLGLMASCCGFTLLAGALGWNFVTNNPASTRALEIARADSEVQAVLGTPIETHPLKQQSNVHYANGQSRAEATIELDGPKEDGVLRMEAVKSNDEWVYEVLEVEVPGQEPIDLMDKVGGVRKRELAPPTPDAPPPPHAPPPPPGAGPSDEDDADTQEDGDGKSDINL</sequence>
<feature type="region of interest" description="Disordered" evidence="1">
    <location>
        <begin position="139"/>
        <end position="194"/>
    </location>
</feature>
<gene>
    <name evidence="3" type="ORF">DB31_3069</name>
</gene>
<accession>A0A085W5P7</accession>
<dbReference type="RefSeq" id="WP_044196671.1">
    <property type="nucleotide sequence ID" value="NZ_JMCB01000019.1"/>
</dbReference>
<dbReference type="AlphaFoldDB" id="A0A085W5P7"/>
<dbReference type="STRING" id="394096.DB31_3069"/>